<dbReference type="EMBL" id="QTSX02001661">
    <property type="protein sequence ID" value="KAJ9079745.1"/>
    <property type="molecule type" value="Genomic_DNA"/>
</dbReference>
<protein>
    <submittedName>
        <fullName evidence="1">Uncharacterized protein</fullName>
    </submittedName>
</protein>
<organism evidence="1 2">
    <name type="scientific">Entomophthora muscae</name>
    <dbReference type="NCBI Taxonomy" id="34485"/>
    <lineage>
        <taxon>Eukaryota</taxon>
        <taxon>Fungi</taxon>
        <taxon>Fungi incertae sedis</taxon>
        <taxon>Zoopagomycota</taxon>
        <taxon>Entomophthoromycotina</taxon>
        <taxon>Entomophthoromycetes</taxon>
        <taxon>Entomophthorales</taxon>
        <taxon>Entomophthoraceae</taxon>
        <taxon>Entomophthora</taxon>
    </lineage>
</organism>
<comment type="caution">
    <text evidence="1">The sequence shown here is derived from an EMBL/GenBank/DDBJ whole genome shotgun (WGS) entry which is preliminary data.</text>
</comment>
<dbReference type="Proteomes" id="UP001165960">
    <property type="component" value="Unassembled WGS sequence"/>
</dbReference>
<proteinExistence type="predicted"/>
<gene>
    <name evidence="1" type="ORF">DSO57_1032278</name>
</gene>
<keyword evidence="2" id="KW-1185">Reference proteome</keyword>
<name>A0ACC2TYY7_9FUNG</name>
<evidence type="ECO:0000313" key="1">
    <source>
        <dbReference type="EMBL" id="KAJ9079745.1"/>
    </source>
</evidence>
<accession>A0ACC2TYY7</accession>
<sequence length="103" mass="11169">MKITPAHKNFSLSYLPDSGIVLQAKEEGPLPPPTQEPTLPEIIIPPIEEEIANLLIVPTVLNHGSGPCLLVYPLGTLDLEQVMVVALRIARDGAFSCLQLQFS</sequence>
<reference evidence="1" key="1">
    <citation type="submission" date="2022-04" db="EMBL/GenBank/DDBJ databases">
        <title>Genome of the entomopathogenic fungus Entomophthora muscae.</title>
        <authorList>
            <person name="Elya C."/>
            <person name="Lovett B.R."/>
            <person name="Lee E."/>
            <person name="Macias A.M."/>
            <person name="Hajek A.E."/>
            <person name="De Bivort B.L."/>
            <person name="Kasson M.T."/>
            <person name="De Fine Licht H.H."/>
            <person name="Stajich J.E."/>
        </authorList>
    </citation>
    <scope>NUCLEOTIDE SEQUENCE</scope>
    <source>
        <strain evidence="1">Berkeley</strain>
    </source>
</reference>
<evidence type="ECO:0000313" key="2">
    <source>
        <dbReference type="Proteomes" id="UP001165960"/>
    </source>
</evidence>